<dbReference type="PROSITE" id="PS51384">
    <property type="entry name" value="FAD_FR"/>
    <property type="match status" value="1"/>
</dbReference>
<feature type="transmembrane region" description="Helical" evidence="9">
    <location>
        <begin position="317"/>
        <end position="336"/>
    </location>
</feature>
<gene>
    <name evidence="11" type="ORF">A9K55_001120</name>
</gene>
<dbReference type="PANTHER" id="PTHR11972:SF153">
    <property type="entry name" value="SUPEROXIDE-GENERATING NADPH OXIDASE HEAVY CHAIN SUBUNIT A"/>
    <property type="match status" value="1"/>
</dbReference>
<dbReference type="EMBL" id="CP023327">
    <property type="protein sequence ID" value="ATY66932.1"/>
    <property type="molecule type" value="Genomic_DNA"/>
</dbReference>
<protein>
    <submittedName>
        <fullName evidence="11">Dual oxidase 2</fullName>
    </submittedName>
</protein>
<feature type="domain" description="FAD-binding FR-type" evidence="10">
    <location>
        <begin position="343"/>
        <end position="441"/>
    </location>
</feature>
<keyword evidence="5" id="KW-0560">Oxidoreductase</keyword>
<evidence type="ECO:0000313" key="11">
    <source>
        <dbReference type="EMBL" id="ATY66932.1"/>
    </source>
</evidence>
<sequence>MLQNTVPLSDDEINEFVDFFDTSAPAGGILCSALEQRLEQTRRELARPAAAAADDARARRDAFRNMLGAATTGPVVSRDYLVARIRSWRIPSLVQAQRQERQQDGAFQRRGALRLLRAYWAVHGYEVVFLSFVVATMVAAATAEVVRYDAGRYTAAFGYGVVVAKGCTGALYPTFFFMTLSMSRYFATMLRRSSYVVRFLNLDLSRRFHIYISCFGLLLATIHAGSHLIGTFSEGSDPENEEAVTRVIEKKLPGLYYVDYIGSRAGVTGLAALSLFYIVAILSVPSIRRWHYNLFQLGHLLLYPIIALMMAHGTSHLLQAPVFGYVLALPTFLLLFERISRVCLGFYLIDASIEVLTSDTIEMTVEMPEYRIWDYTAGQYILLLVPSISLFQWHPFTISFCHDKTIKLHIKTDGDWTAQLRNLDSSIKVAINGPFGAPAQRFGDFRYSVIIGAGVGITPFSAILADLQRKDDLHHGWQHRQHLDRGDAPWVHKTVPPSLLESARRELCKHRRTDFHWIVRDRHSLSWLSDLLNHVSTSQQRRRRQLDAASQLDIRINTHITAKHASIVAYICSWILETSRSDDQPASSLTGLLNATAFGRPDFDTILDEHYHDMKMNASRDRPGKDHSHADDGERREQERSVGVFYCGASEVGVRLADKCWQLTARGRKDGTRIEYHFIVEAF</sequence>
<evidence type="ECO:0000313" key="12">
    <source>
        <dbReference type="Proteomes" id="UP000323067"/>
    </source>
</evidence>
<dbReference type="SUPFAM" id="SSF63380">
    <property type="entry name" value="Riboflavin synthase domain-like"/>
    <property type="match status" value="1"/>
</dbReference>
<proteinExistence type="predicted"/>
<dbReference type="VEuPathDB" id="FungiDB:A9K55_001120"/>
<dbReference type="GO" id="GO:0042554">
    <property type="term" value="P:superoxide anion generation"/>
    <property type="evidence" value="ECO:0007669"/>
    <property type="project" value="TreeGrafter"/>
</dbReference>
<feature type="transmembrane region" description="Helical" evidence="9">
    <location>
        <begin position="294"/>
        <end position="311"/>
    </location>
</feature>
<evidence type="ECO:0000256" key="4">
    <source>
        <dbReference type="ARBA" id="ARBA00022989"/>
    </source>
</evidence>
<keyword evidence="2 9" id="KW-0812">Transmembrane</keyword>
<dbReference type="SUPFAM" id="SSF52343">
    <property type="entry name" value="Ferredoxin reductase-like, C-terminal NADP-linked domain"/>
    <property type="match status" value="1"/>
</dbReference>
<accession>A0A2H4SUZ4</accession>
<feature type="region of interest" description="Disordered" evidence="8">
    <location>
        <begin position="616"/>
        <end position="637"/>
    </location>
</feature>
<dbReference type="OrthoDB" id="167398at2759"/>
<evidence type="ECO:0000256" key="7">
    <source>
        <dbReference type="ARBA" id="ARBA00023136"/>
    </source>
</evidence>
<dbReference type="GO" id="GO:0043020">
    <property type="term" value="C:NADPH oxidase complex"/>
    <property type="evidence" value="ECO:0007669"/>
    <property type="project" value="TreeGrafter"/>
</dbReference>
<evidence type="ECO:0000256" key="2">
    <source>
        <dbReference type="ARBA" id="ARBA00022692"/>
    </source>
</evidence>
<evidence type="ECO:0000256" key="8">
    <source>
        <dbReference type="SAM" id="MobiDB-lite"/>
    </source>
</evidence>
<dbReference type="Pfam" id="PF08030">
    <property type="entry name" value="NAD_binding_6"/>
    <property type="match status" value="1"/>
</dbReference>
<dbReference type="PANTHER" id="PTHR11972">
    <property type="entry name" value="NADPH OXIDASE"/>
    <property type="match status" value="1"/>
</dbReference>
<feature type="transmembrane region" description="Helical" evidence="9">
    <location>
        <begin position="261"/>
        <end position="282"/>
    </location>
</feature>
<dbReference type="InterPro" id="IPR017927">
    <property type="entry name" value="FAD-bd_FR_type"/>
</dbReference>
<evidence type="ECO:0000256" key="9">
    <source>
        <dbReference type="SAM" id="Phobius"/>
    </source>
</evidence>
<dbReference type="GO" id="GO:0006952">
    <property type="term" value="P:defense response"/>
    <property type="evidence" value="ECO:0007669"/>
    <property type="project" value="TreeGrafter"/>
</dbReference>
<dbReference type="Pfam" id="PF08022">
    <property type="entry name" value="FAD_binding_8"/>
    <property type="match status" value="1"/>
</dbReference>
<evidence type="ECO:0000256" key="6">
    <source>
        <dbReference type="ARBA" id="ARBA00023065"/>
    </source>
</evidence>
<evidence type="ECO:0000256" key="1">
    <source>
        <dbReference type="ARBA" id="ARBA00004141"/>
    </source>
</evidence>
<dbReference type="AlphaFoldDB" id="A0A2H4SUZ4"/>
<dbReference type="InterPro" id="IPR013112">
    <property type="entry name" value="FAD-bd_8"/>
</dbReference>
<keyword evidence="7 9" id="KW-0472">Membrane</keyword>
<dbReference type="Gene3D" id="2.40.30.10">
    <property type="entry name" value="Translation factors"/>
    <property type="match status" value="1"/>
</dbReference>
<evidence type="ECO:0000256" key="5">
    <source>
        <dbReference type="ARBA" id="ARBA00023002"/>
    </source>
</evidence>
<evidence type="ECO:0000256" key="3">
    <source>
        <dbReference type="ARBA" id="ARBA00022982"/>
    </source>
</evidence>
<dbReference type="VEuPathDB" id="FungiDB:CCM_08161"/>
<dbReference type="InterPro" id="IPR013130">
    <property type="entry name" value="Fe3_Rdtase_TM_dom"/>
</dbReference>
<feature type="transmembrane region" description="Helical" evidence="9">
    <location>
        <begin position="118"/>
        <end position="142"/>
    </location>
</feature>
<dbReference type="InterPro" id="IPR013121">
    <property type="entry name" value="Fe_red_NAD-bd_6"/>
</dbReference>
<dbReference type="CDD" id="cd06186">
    <property type="entry name" value="NOX_Duox_like_FAD_NADP"/>
    <property type="match status" value="1"/>
</dbReference>
<evidence type="ECO:0000259" key="10">
    <source>
        <dbReference type="PROSITE" id="PS51384"/>
    </source>
</evidence>
<dbReference type="InterPro" id="IPR017938">
    <property type="entry name" value="Riboflavin_synthase-like_b-brl"/>
</dbReference>
<dbReference type="GO" id="GO:0016175">
    <property type="term" value="F:superoxide-generating NAD(P)H oxidase activity"/>
    <property type="evidence" value="ECO:0007669"/>
    <property type="project" value="TreeGrafter"/>
</dbReference>
<dbReference type="GO" id="GO:0006811">
    <property type="term" value="P:monoatomic ion transport"/>
    <property type="evidence" value="ECO:0007669"/>
    <property type="project" value="UniProtKB-KW"/>
</dbReference>
<keyword evidence="6" id="KW-0813">Transport</keyword>
<comment type="subcellular location">
    <subcellularLocation>
        <location evidence="1">Membrane</location>
        <topology evidence="1">Multi-pass membrane protein</topology>
    </subcellularLocation>
</comment>
<keyword evidence="4 9" id="KW-1133">Transmembrane helix</keyword>
<keyword evidence="6" id="KW-0406">Ion transport</keyword>
<organism evidence="11 12">
    <name type="scientific">Cordyceps militaris</name>
    <name type="common">Caterpillar fungus</name>
    <name type="synonym">Clavaria militaris</name>
    <dbReference type="NCBI Taxonomy" id="73501"/>
    <lineage>
        <taxon>Eukaryota</taxon>
        <taxon>Fungi</taxon>
        <taxon>Dikarya</taxon>
        <taxon>Ascomycota</taxon>
        <taxon>Pezizomycotina</taxon>
        <taxon>Sordariomycetes</taxon>
        <taxon>Hypocreomycetidae</taxon>
        <taxon>Hypocreales</taxon>
        <taxon>Cordycipitaceae</taxon>
        <taxon>Cordyceps</taxon>
    </lineage>
</organism>
<dbReference type="Gene3D" id="3.40.50.80">
    <property type="entry name" value="Nucleotide-binding domain of ferredoxin-NADP reductase (FNR) module"/>
    <property type="match status" value="1"/>
</dbReference>
<name>A0A2H4SUZ4_CORMI</name>
<dbReference type="Proteomes" id="UP000323067">
    <property type="component" value="Chromosome ii"/>
</dbReference>
<dbReference type="InterPro" id="IPR039261">
    <property type="entry name" value="FNR_nucleotide-bd"/>
</dbReference>
<feature type="transmembrane region" description="Helical" evidence="9">
    <location>
        <begin position="162"/>
        <end position="187"/>
    </location>
</feature>
<keyword evidence="3" id="KW-0249">Electron transport</keyword>
<reference evidence="11 12" key="1">
    <citation type="journal article" date="2017" name="BMC Genomics">
        <title>Chromosome level assembly and secondary metabolite potential of the parasitic fungus Cordyceps militaris.</title>
        <authorList>
            <person name="Kramer G.J."/>
            <person name="Nodwell J.R."/>
        </authorList>
    </citation>
    <scope>NUCLEOTIDE SEQUENCE [LARGE SCALE GENOMIC DNA]</scope>
    <source>
        <strain evidence="11 12">ATCC 34164</strain>
    </source>
</reference>
<dbReference type="InterPro" id="IPR050369">
    <property type="entry name" value="RBOH/FRE"/>
</dbReference>
<dbReference type="Pfam" id="PF01794">
    <property type="entry name" value="Ferric_reduct"/>
    <property type="match status" value="1"/>
</dbReference>
<feature type="transmembrane region" description="Helical" evidence="9">
    <location>
        <begin position="208"/>
        <end position="229"/>
    </location>
</feature>